<dbReference type="InParanoid" id="D8T1Y2"/>
<dbReference type="KEGG" id="smo:SELMODRAFT_428160"/>
<evidence type="ECO:0000313" key="1">
    <source>
        <dbReference type="EMBL" id="EFJ09310.1"/>
    </source>
</evidence>
<organism evidence="2">
    <name type="scientific">Selaginella moellendorffii</name>
    <name type="common">Spikemoss</name>
    <dbReference type="NCBI Taxonomy" id="88036"/>
    <lineage>
        <taxon>Eukaryota</taxon>
        <taxon>Viridiplantae</taxon>
        <taxon>Streptophyta</taxon>
        <taxon>Embryophyta</taxon>
        <taxon>Tracheophyta</taxon>
        <taxon>Lycopodiopsida</taxon>
        <taxon>Selaginellales</taxon>
        <taxon>Selaginellaceae</taxon>
        <taxon>Selaginella</taxon>
    </lineage>
</organism>
<dbReference type="AlphaFoldDB" id="D8T1Y2"/>
<evidence type="ECO:0000313" key="2">
    <source>
        <dbReference type="Proteomes" id="UP000001514"/>
    </source>
</evidence>
<keyword evidence="2" id="KW-1185">Reference proteome</keyword>
<dbReference type="Gramene" id="EFJ09310">
    <property type="protein sequence ID" value="EFJ09310"/>
    <property type="gene ID" value="SELMODRAFT_428160"/>
</dbReference>
<accession>D8T1Y2</accession>
<dbReference type="Proteomes" id="UP000001514">
    <property type="component" value="Unassembled WGS sequence"/>
</dbReference>
<sequence>MVHTSEFVPPWLRGIDWKIPRLKKLQPKIDSVLQKIVDEHKLGVNSSKEDFMHIMLKHVVTMSLMLTGLQSREESKSADSISRSSSVRTHKKESMRLIVKSSVAHSSACSSSESHVKEVVEAILPWHEIRPGRECKVLGLKSSLARWALATTTDGTIPSRREKIGHTERWGFLPKRWRCPINGTDPLGDTGKLRRRC</sequence>
<dbReference type="HOGENOM" id="CLU_1386276_0_0_1"/>
<gene>
    <name evidence="1" type="ORF">SELMODRAFT_428160</name>
</gene>
<proteinExistence type="predicted"/>
<dbReference type="EMBL" id="GL377664">
    <property type="protein sequence ID" value="EFJ09310.1"/>
    <property type="molecule type" value="Genomic_DNA"/>
</dbReference>
<name>D8T1Y2_SELML</name>
<reference evidence="1 2" key="1">
    <citation type="journal article" date="2011" name="Science">
        <title>The Selaginella genome identifies genetic changes associated with the evolution of vascular plants.</title>
        <authorList>
            <person name="Banks J.A."/>
            <person name="Nishiyama T."/>
            <person name="Hasebe M."/>
            <person name="Bowman J.L."/>
            <person name="Gribskov M."/>
            <person name="dePamphilis C."/>
            <person name="Albert V.A."/>
            <person name="Aono N."/>
            <person name="Aoyama T."/>
            <person name="Ambrose B.A."/>
            <person name="Ashton N.W."/>
            <person name="Axtell M.J."/>
            <person name="Barker E."/>
            <person name="Barker M.S."/>
            <person name="Bennetzen J.L."/>
            <person name="Bonawitz N.D."/>
            <person name="Chapple C."/>
            <person name="Cheng C."/>
            <person name="Correa L.G."/>
            <person name="Dacre M."/>
            <person name="DeBarry J."/>
            <person name="Dreyer I."/>
            <person name="Elias M."/>
            <person name="Engstrom E.M."/>
            <person name="Estelle M."/>
            <person name="Feng L."/>
            <person name="Finet C."/>
            <person name="Floyd S.K."/>
            <person name="Frommer W.B."/>
            <person name="Fujita T."/>
            <person name="Gramzow L."/>
            <person name="Gutensohn M."/>
            <person name="Harholt J."/>
            <person name="Hattori M."/>
            <person name="Heyl A."/>
            <person name="Hirai T."/>
            <person name="Hiwatashi Y."/>
            <person name="Ishikawa M."/>
            <person name="Iwata M."/>
            <person name="Karol K.G."/>
            <person name="Koehler B."/>
            <person name="Kolukisaoglu U."/>
            <person name="Kubo M."/>
            <person name="Kurata T."/>
            <person name="Lalonde S."/>
            <person name="Li K."/>
            <person name="Li Y."/>
            <person name="Litt A."/>
            <person name="Lyons E."/>
            <person name="Manning G."/>
            <person name="Maruyama T."/>
            <person name="Michael T.P."/>
            <person name="Mikami K."/>
            <person name="Miyazaki S."/>
            <person name="Morinaga S."/>
            <person name="Murata T."/>
            <person name="Mueller-Roeber B."/>
            <person name="Nelson D.R."/>
            <person name="Obara M."/>
            <person name="Oguri Y."/>
            <person name="Olmstead R.G."/>
            <person name="Onodera N."/>
            <person name="Petersen B.L."/>
            <person name="Pils B."/>
            <person name="Prigge M."/>
            <person name="Rensing S.A."/>
            <person name="Riano-Pachon D.M."/>
            <person name="Roberts A.W."/>
            <person name="Sato Y."/>
            <person name="Scheller H.V."/>
            <person name="Schulz B."/>
            <person name="Schulz C."/>
            <person name="Shakirov E.V."/>
            <person name="Shibagaki N."/>
            <person name="Shinohara N."/>
            <person name="Shippen D.E."/>
            <person name="Soerensen I."/>
            <person name="Sotooka R."/>
            <person name="Sugimoto N."/>
            <person name="Sugita M."/>
            <person name="Sumikawa N."/>
            <person name="Tanurdzic M."/>
            <person name="Theissen G."/>
            <person name="Ulvskov P."/>
            <person name="Wakazuki S."/>
            <person name="Weng J.K."/>
            <person name="Willats W.W."/>
            <person name="Wipf D."/>
            <person name="Wolf P.G."/>
            <person name="Yang L."/>
            <person name="Zimmer A.D."/>
            <person name="Zhu Q."/>
            <person name="Mitros T."/>
            <person name="Hellsten U."/>
            <person name="Loque D."/>
            <person name="Otillar R."/>
            <person name="Salamov A."/>
            <person name="Schmutz J."/>
            <person name="Shapiro H."/>
            <person name="Lindquist E."/>
            <person name="Lucas S."/>
            <person name="Rokhsar D."/>
            <person name="Grigoriev I.V."/>
        </authorList>
    </citation>
    <scope>NUCLEOTIDE SEQUENCE [LARGE SCALE GENOMIC DNA]</scope>
</reference>
<protein>
    <submittedName>
        <fullName evidence="1">Uncharacterized protein</fullName>
    </submittedName>
</protein>